<evidence type="ECO:0000259" key="1">
    <source>
        <dbReference type="PROSITE" id="PS50943"/>
    </source>
</evidence>
<dbReference type="SUPFAM" id="SSF47413">
    <property type="entry name" value="lambda repressor-like DNA-binding domains"/>
    <property type="match status" value="1"/>
</dbReference>
<dbReference type="InterPro" id="IPR010982">
    <property type="entry name" value="Lambda_DNA-bd_dom_sf"/>
</dbReference>
<proteinExistence type="predicted"/>
<dbReference type="RefSeq" id="WP_073233042.1">
    <property type="nucleotide sequence ID" value="NZ_FQUQ01000004.1"/>
</dbReference>
<dbReference type="GO" id="GO:0003677">
    <property type="term" value="F:DNA binding"/>
    <property type="evidence" value="ECO:0007669"/>
    <property type="project" value="InterPro"/>
</dbReference>
<reference evidence="3" key="1">
    <citation type="submission" date="2016-11" db="EMBL/GenBank/DDBJ databases">
        <authorList>
            <person name="Varghese N."/>
            <person name="Submissions S."/>
        </authorList>
    </citation>
    <scope>NUCLEOTIDE SEQUENCE [LARGE SCALE GENOMIC DNA]</scope>
    <source>
        <strain evidence="3">DSM 16990</strain>
    </source>
</reference>
<dbReference type="Gene3D" id="1.10.10.10">
    <property type="entry name" value="Winged helix-like DNA-binding domain superfamily/Winged helix DNA-binding domain"/>
    <property type="match status" value="1"/>
</dbReference>
<evidence type="ECO:0000313" key="2">
    <source>
        <dbReference type="EMBL" id="SHG07085.1"/>
    </source>
</evidence>
<dbReference type="InterPro" id="IPR036388">
    <property type="entry name" value="WH-like_DNA-bd_sf"/>
</dbReference>
<gene>
    <name evidence="2" type="ORF">SAMN04488522_104363</name>
</gene>
<accession>A0A1M5GTU7</accession>
<keyword evidence="3" id="KW-1185">Reference proteome</keyword>
<feature type="domain" description="HTH cro/C1-type" evidence="1">
    <location>
        <begin position="44"/>
        <end position="68"/>
    </location>
</feature>
<name>A0A1M5GTU7_9SPHI</name>
<dbReference type="InterPro" id="IPR001387">
    <property type="entry name" value="Cro/C1-type_HTH"/>
</dbReference>
<dbReference type="Proteomes" id="UP000184287">
    <property type="component" value="Unassembled WGS sequence"/>
</dbReference>
<dbReference type="AlphaFoldDB" id="A0A1M5GTU7"/>
<sequence>MHKRGIIQKVGDNLFYLKKSANVSFEKIALATDISLSHVRNACSGEANITIAYLETFAAFFGVTEADLVSETKNFPSKESLQKNIQNYLLDKGFSTTFNFKELGPTLLVENYLLNSSAKEPVYAFQIKEAINNQHQTKYKTNDISRVLNNLSEQGLLTKTDTGNPKKPKYRLN</sequence>
<protein>
    <recommendedName>
        <fullName evidence="1">HTH cro/C1-type domain-containing protein</fullName>
    </recommendedName>
</protein>
<dbReference type="Gene3D" id="1.10.260.40">
    <property type="entry name" value="lambda repressor-like DNA-binding domains"/>
    <property type="match status" value="1"/>
</dbReference>
<dbReference type="PROSITE" id="PS50943">
    <property type="entry name" value="HTH_CROC1"/>
    <property type="match status" value="1"/>
</dbReference>
<dbReference type="EMBL" id="FQUQ01000004">
    <property type="protein sequence ID" value="SHG07085.1"/>
    <property type="molecule type" value="Genomic_DNA"/>
</dbReference>
<organism evidence="2 3">
    <name type="scientific">Pedobacter caeni</name>
    <dbReference type="NCBI Taxonomy" id="288992"/>
    <lineage>
        <taxon>Bacteria</taxon>
        <taxon>Pseudomonadati</taxon>
        <taxon>Bacteroidota</taxon>
        <taxon>Sphingobacteriia</taxon>
        <taxon>Sphingobacteriales</taxon>
        <taxon>Sphingobacteriaceae</taxon>
        <taxon>Pedobacter</taxon>
    </lineage>
</organism>
<evidence type="ECO:0000313" key="3">
    <source>
        <dbReference type="Proteomes" id="UP000184287"/>
    </source>
</evidence>
<dbReference type="SMART" id="SM00530">
    <property type="entry name" value="HTH_XRE"/>
    <property type="match status" value="1"/>
</dbReference>